<organism evidence="3 4">
    <name type="scientific">Holdemanella biformis</name>
    <dbReference type="NCBI Taxonomy" id="1735"/>
    <lineage>
        <taxon>Bacteria</taxon>
        <taxon>Bacillati</taxon>
        <taxon>Bacillota</taxon>
        <taxon>Erysipelotrichia</taxon>
        <taxon>Erysipelotrichales</taxon>
        <taxon>Erysipelotrichaceae</taxon>
        <taxon>Holdemanella</taxon>
    </lineage>
</organism>
<gene>
    <name evidence="3" type="ORF">DWX92_11550</name>
</gene>
<evidence type="ECO:0000256" key="1">
    <source>
        <dbReference type="SAM" id="Coils"/>
    </source>
</evidence>
<evidence type="ECO:0000256" key="2">
    <source>
        <dbReference type="SAM" id="Phobius"/>
    </source>
</evidence>
<keyword evidence="2" id="KW-1133">Transmembrane helix</keyword>
<keyword evidence="2" id="KW-0472">Membrane</keyword>
<accession>A0A412IUY7</accession>
<dbReference type="AlphaFoldDB" id="A0A412IUY7"/>
<dbReference type="EMBL" id="QRVM01000084">
    <property type="protein sequence ID" value="RGS44001.1"/>
    <property type="molecule type" value="Genomic_DNA"/>
</dbReference>
<feature type="transmembrane region" description="Helical" evidence="2">
    <location>
        <begin position="183"/>
        <end position="202"/>
    </location>
</feature>
<keyword evidence="1" id="KW-0175">Coiled coil</keyword>
<name>A0A412IUY7_9FIRM</name>
<feature type="coiled-coil region" evidence="1">
    <location>
        <begin position="124"/>
        <end position="158"/>
    </location>
</feature>
<dbReference type="RefSeq" id="WP_117996156.1">
    <property type="nucleotide sequence ID" value="NZ_JBCJAO010000066.1"/>
</dbReference>
<evidence type="ECO:0000313" key="3">
    <source>
        <dbReference type="EMBL" id="RGS44001.1"/>
    </source>
</evidence>
<dbReference type="Proteomes" id="UP000285274">
    <property type="component" value="Unassembled WGS sequence"/>
</dbReference>
<proteinExistence type="predicted"/>
<sequence>MRSISKKSNLDRLKQQVQQTSNQQYQIQTQKDELEQTVACKKQELDSNQDAMRQLIRSVFAQNEVAAAKEKEQLNDRLDRFAHNQQVMNQQIIELNDNITDTTSLNALYEAKRKELDLNYRNQETVLKEQIKRLSERIEYQENKLSTINRSIESKKEEFDRISEDLKKKEFWINFKNVWINKWIAFASAGFLLVFIGGFLGWPTYKVMNSVFKIIRSVF</sequence>
<keyword evidence="2" id="KW-0812">Transmembrane</keyword>
<evidence type="ECO:0000313" key="4">
    <source>
        <dbReference type="Proteomes" id="UP000285274"/>
    </source>
</evidence>
<protein>
    <submittedName>
        <fullName evidence="3">Uncharacterized protein</fullName>
    </submittedName>
</protein>
<reference evidence="3 4" key="1">
    <citation type="submission" date="2018-08" db="EMBL/GenBank/DDBJ databases">
        <title>A genome reference for cultivated species of the human gut microbiota.</title>
        <authorList>
            <person name="Zou Y."/>
            <person name="Xue W."/>
            <person name="Luo G."/>
        </authorList>
    </citation>
    <scope>NUCLEOTIDE SEQUENCE [LARGE SCALE GENOMIC DNA]</scope>
    <source>
        <strain evidence="3 4">AF22-10AC</strain>
    </source>
</reference>
<comment type="caution">
    <text evidence="3">The sequence shown here is derived from an EMBL/GenBank/DDBJ whole genome shotgun (WGS) entry which is preliminary data.</text>
</comment>